<evidence type="ECO:0000313" key="3">
    <source>
        <dbReference type="EMBL" id="BCR98854.1"/>
    </source>
</evidence>
<dbReference type="AlphaFoldDB" id="A0A7R7ZZH3"/>
<gene>
    <name evidence="3" type="ORF">AKAW2_40537A</name>
</gene>
<reference evidence="3" key="2">
    <citation type="submission" date="2021-02" db="EMBL/GenBank/DDBJ databases">
        <title>Aspergillus luchuensis mut. kawachii IFO 4304 genome sequence.</title>
        <authorList>
            <person name="Mori K."/>
            <person name="Kadooka C."/>
            <person name="Goto M."/>
            <person name="Futagami T."/>
        </authorList>
    </citation>
    <scope>NUCLEOTIDE SEQUENCE</scope>
    <source>
        <strain evidence="3">IFO 4308</strain>
    </source>
</reference>
<evidence type="ECO:0008006" key="5">
    <source>
        <dbReference type="Google" id="ProtNLM"/>
    </source>
</evidence>
<organism evidence="3 4">
    <name type="scientific">Aspergillus kawachii</name>
    <name type="common">White koji mold</name>
    <name type="synonym">Aspergillus awamori var. kawachi</name>
    <dbReference type="NCBI Taxonomy" id="1069201"/>
    <lineage>
        <taxon>Eukaryota</taxon>
        <taxon>Fungi</taxon>
        <taxon>Dikarya</taxon>
        <taxon>Ascomycota</taxon>
        <taxon>Pezizomycotina</taxon>
        <taxon>Eurotiomycetes</taxon>
        <taxon>Eurotiomycetidae</taxon>
        <taxon>Eurotiales</taxon>
        <taxon>Aspergillaceae</taxon>
        <taxon>Aspergillus</taxon>
        <taxon>Aspergillus subgen. Circumdati</taxon>
    </lineage>
</organism>
<sequence length="128" mass="14027">MLLLTGILSLVSPVTVCGPPGTTPVWSKEGCRICLIFGRSDLHRQVCSRQLDGPASTDWIAIFIRGKPIPKAMGNVDESFVSRISRDVLQTFCHLQHRQHPARNTDGLLKSQSHPSNSGPEALTLRPC</sequence>
<keyword evidence="2" id="KW-0732">Signal</keyword>
<feature type="signal peptide" evidence="2">
    <location>
        <begin position="1"/>
        <end position="17"/>
    </location>
</feature>
<protein>
    <recommendedName>
        <fullName evidence="5">Secreted protein</fullName>
    </recommendedName>
</protein>
<feature type="region of interest" description="Disordered" evidence="1">
    <location>
        <begin position="104"/>
        <end position="128"/>
    </location>
</feature>
<dbReference type="Proteomes" id="UP000661280">
    <property type="component" value="Chromosome 4"/>
</dbReference>
<evidence type="ECO:0000313" key="4">
    <source>
        <dbReference type="Proteomes" id="UP000661280"/>
    </source>
</evidence>
<dbReference type="RefSeq" id="XP_041542617.1">
    <property type="nucleotide sequence ID" value="XM_041688875.1"/>
</dbReference>
<reference evidence="3" key="1">
    <citation type="submission" date="2021-01" db="EMBL/GenBank/DDBJ databases">
        <authorList>
            <consortium name="Aspergillus luchuensis mut. kawachii IFO 4304 genome sequencing consortium"/>
            <person name="Kazuki M."/>
            <person name="Futagami T."/>
        </authorList>
    </citation>
    <scope>NUCLEOTIDE SEQUENCE</scope>
    <source>
        <strain evidence="3">IFO 4308</strain>
    </source>
</reference>
<feature type="chain" id="PRO_5030856720" description="Secreted protein" evidence="2">
    <location>
        <begin position="18"/>
        <end position="128"/>
    </location>
</feature>
<proteinExistence type="predicted"/>
<accession>A0A7R7ZZH3</accession>
<evidence type="ECO:0000256" key="2">
    <source>
        <dbReference type="SAM" id="SignalP"/>
    </source>
</evidence>
<dbReference type="GeneID" id="64960176"/>
<keyword evidence="4" id="KW-1185">Reference proteome</keyword>
<evidence type="ECO:0000256" key="1">
    <source>
        <dbReference type="SAM" id="MobiDB-lite"/>
    </source>
</evidence>
<dbReference type="EMBL" id="AP024428">
    <property type="protein sequence ID" value="BCR98854.1"/>
    <property type="molecule type" value="Genomic_DNA"/>
</dbReference>
<dbReference type="KEGG" id="aluc:AKAW2_40537A"/>
<feature type="compositionally biased region" description="Polar residues" evidence="1">
    <location>
        <begin position="110"/>
        <end position="119"/>
    </location>
</feature>
<name>A0A7R7ZZH3_ASPKA</name>